<dbReference type="AlphaFoldDB" id="A0A2P6FAZ7"/>
<dbReference type="CDD" id="cd00672">
    <property type="entry name" value="CysRS_core"/>
    <property type="match status" value="1"/>
</dbReference>
<feature type="short sequence motif" description="'KMSKS' region" evidence="10">
    <location>
        <begin position="269"/>
        <end position="273"/>
    </location>
</feature>
<keyword evidence="8 10" id="KW-0030">Aminoacyl-tRNA synthetase</keyword>
<keyword evidence="5 10" id="KW-0862">Zinc</keyword>
<feature type="binding site" evidence="10">
    <location>
        <position position="272"/>
    </location>
    <ligand>
        <name>ATP</name>
        <dbReference type="ChEBI" id="CHEBI:30616"/>
    </ligand>
</feature>
<comment type="subunit">
    <text evidence="1 10">Monomer.</text>
</comment>
<dbReference type="GO" id="GO:0006423">
    <property type="term" value="P:cysteinyl-tRNA aminoacylation"/>
    <property type="evidence" value="ECO:0007669"/>
    <property type="project" value="UniProtKB-UniRule"/>
</dbReference>
<dbReference type="InterPro" id="IPR032678">
    <property type="entry name" value="tRNA-synt_1_cat_dom"/>
</dbReference>
<evidence type="ECO:0000256" key="4">
    <source>
        <dbReference type="ARBA" id="ARBA00022741"/>
    </source>
</evidence>
<dbReference type="InterPro" id="IPR014729">
    <property type="entry name" value="Rossmann-like_a/b/a_fold"/>
</dbReference>
<dbReference type="InterPro" id="IPR009080">
    <property type="entry name" value="tRNAsynth_Ia_anticodon-bd"/>
</dbReference>
<feature type="binding site" evidence="10">
    <location>
        <position position="236"/>
    </location>
    <ligand>
        <name>Zn(2+)</name>
        <dbReference type="ChEBI" id="CHEBI:29105"/>
    </ligand>
</feature>
<gene>
    <name evidence="10 12" type="primary">cysS</name>
    <name evidence="12" type="ORF">SMSRO_SF004090</name>
</gene>
<dbReference type="SUPFAM" id="SSF52374">
    <property type="entry name" value="Nucleotidylyl transferase"/>
    <property type="match status" value="1"/>
</dbReference>
<proteinExistence type="inferred from homology"/>
<dbReference type="InterPro" id="IPR015803">
    <property type="entry name" value="Cys-tRNA-ligase"/>
</dbReference>
<dbReference type="SUPFAM" id="SSF47323">
    <property type="entry name" value="Anticodon-binding domain of a subclass of class I aminoacyl-tRNA synthetases"/>
    <property type="match status" value="1"/>
</dbReference>
<dbReference type="PANTHER" id="PTHR10890:SF3">
    <property type="entry name" value="CYSTEINE--TRNA LIGASE, CYTOPLASMIC"/>
    <property type="match status" value="1"/>
</dbReference>
<keyword evidence="2 10" id="KW-0436">Ligase</keyword>
<comment type="caution">
    <text evidence="12">The sequence shown here is derived from an EMBL/GenBank/DDBJ whole genome shotgun (WGS) entry which is preliminary data.</text>
</comment>
<dbReference type="GO" id="GO:0005829">
    <property type="term" value="C:cytosol"/>
    <property type="evidence" value="ECO:0007669"/>
    <property type="project" value="TreeGrafter"/>
</dbReference>
<keyword evidence="13" id="KW-1185">Reference proteome</keyword>
<keyword evidence="3 10" id="KW-0479">Metal-binding</keyword>
<comment type="cofactor">
    <cofactor evidence="10">
        <name>Zn(2+)</name>
        <dbReference type="ChEBI" id="CHEBI:29105"/>
    </cofactor>
    <text evidence="10">Binds 1 zinc ion per subunit.</text>
</comment>
<dbReference type="RefSeq" id="WP_105628877.1">
    <property type="nucleotide sequence ID" value="NZ_CM020866.1"/>
</dbReference>
<feature type="binding site" evidence="10">
    <location>
        <position position="210"/>
    </location>
    <ligand>
        <name>Zn(2+)</name>
        <dbReference type="ChEBI" id="CHEBI:29105"/>
    </ligand>
</feature>
<feature type="short sequence motif" description="'HIGH' region" evidence="10">
    <location>
        <begin position="27"/>
        <end position="37"/>
    </location>
</feature>
<dbReference type="GO" id="GO:0008270">
    <property type="term" value="F:zinc ion binding"/>
    <property type="evidence" value="ECO:0007669"/>
    <property type="project" value="UniProtKB-UniRule"/>
</dbReference>
<dbReference type="Proteomes" id="UP000031565">
    <property type="component" value="Unassembled WGS sequence"/>
</dbReference>
<organism evidence="12 13">
    <name type="scientific">Spiroplasma poulsonii</name>
    <dbReference type="NCBI Taxonomy" id="2138"/>
    <lineage>
        <taxon>Bacteria</taxon>
        <taxon>Bacillati</taxon>
        <taxon>Mycoplasmatota</taxon>
        <taxon>Mollicutes</taxon>
        <taxon>Entomoplasmatales</taxon>
        <taxon>Spiroplasmataceae</taxon>
        <taxon>Spiroplasma</taxon>
    </lineage>
</organism>
<name>A0A2P6FAZ7_9MOLU</name>
<keyword evidence="10" id="KW-0963">Cytoplasm</keyword>
<evidence type="ECO:0000256" key="7">
    <source>
        <dbReference type="ARBA" id="ARBA00022917"/>
    </source>
</evidence>
<accession>A0A2P6FAZ7</accession>
<dbReference type="GO" id="GO:0004817">
    <property type="term" value="F:cysteine-tRNA ligase activity"/>
    <property type="evidence" value="ECO:0007669"/>
    <property type="project" value="UniProtKB-UniRule"/>
</dbReference>
<dbReference type="EMBL" id="JTLV02000001">
    <property type="protein sequence ID" value="PQM30629.1"/>
    <property type="molecule type" value="Genomic_DNA"/>
</dbReference>
<reference evidence="12 13" key="1">
    <citation type="journal article" date="2015" name="MBio">
        <title>Genome sequence of the Drosophila melanogaster male-killing Spiroplasma strain MSRO endosymbiont.</title>
        <authorList>
            <person name="Paredes J.C."/>
            <person name="Herren J.K."/>
            <person name="Schupfer F."/>
            <person name="Marin R."/>
            <person name="Claverol S."/>
            <person name="Kuo C.H."/>
            <person name="Lemaitre B."/>
            <person name="Beven L."/>
        </authorList>
    </citation>
    <scope>NUCLEOTIDE SEQUENCE [LARGE SCALE GENOMIC DNA]</scope>
    <source>
        <strain evidence="12 13">MSRO</strain>
    </source>
</reference>
<evidence type="ECO:0000256" key="3">
    <source>
        <dbReference type="ARBA" id="ARBA00022723"/>
    </source>
</evidence>
<dbReference type="PANTHER" id="PTHR10890">
    <property type="entry name" value="CYSTEINYL-TRNA SYNTHETASE"/>
    <property type="match status" value="1"/>
</dbReference>
<dbReference type="NCBIfam" id="TIGR00435">
    <property type="entry name" value="cysS"/>
    <property type="match status" value="1"/>
</dbReference>
<feature type="binding site" evidence="10">
    <location>
        <position position="25"/>
    </location>
    <ligand>
        <name>Zn(2+)</name>
        <dbReference type="ChEBI" id="CHEBI:29105"/>
    </ligand>
</feature>
<dbReference type="Gene3D" id="3.40.50.620">
    <property type="entry name" value="HUPs"/>
    <property type="match status" value="1"/>
</dbReference>
<evidence type="ECO:0000256" key="5">
    <source>
        <dbReference type="ARBA" id="ARBA00022833"/>
    </source>
</evidence>
<keyword evidence="6 10" id="KW-0067">ATP-binding</keyword>
<evidence type="ECO:0000256" key="6">
    <source>
        <dbReference type="ARBA" id="ARBA00022840"/>
    </source>
</evidence>
<evidence type="ECO:0000259" key="11">
    <source>
        <dbReference type="Pfam" id="PF01406"/>
    </source>
</evidence>
<dbReference type="PRINTS" id="PR00983">
    <property type="entry name" value="TRNASYNTHCYS"/>
</dbReference>
<evidence type="ECO:0000256" key="8">
    <source>
        <dbReference type="ARBA" id="ARBA00023146"/>
    </source>
</evidence>
<dbReference type="OrthoDB" id="9815130at2"/>
<dbReference type="Pfam" id="PF01406">
    <property type="entry name" value="tRNA-synt_1e"/>
    <property type="match status" value="1"/>
</dbReference>
<evidence type="ECO:0000313" key="13">
    <source>
        <dbReference type="Proteomes" id="UP000031565"/>
    </source>
</evidence>
<sequence length="446" mass="51536">MRLYNTLTRDFTDYGQTKKVNIYACGPTVYNYIHIGNARAIISVDLLVSFLQFQGIEVNYVQNYTDIDDKIINKAVMENKTEQEIAEFYIQAFEEDVTNLNVKTPTARVRVTDHINDIVIFIQALVQIGAAYEVNGNVYFNIKEYQEVYGCLANKKLAELEVNARIEHDANKHSQYDFALWKNTSTGLSFPFYDINGQKYRGRPGWHTECAVLIDKFFNHQTIDIHAGGIDLVFPHHENERIQFFAKNKGKEISKILMHNGHLNVADEKMSKSLDNTILVRDFIKSYGANALRYLLYATNYTQPLNVTDTIIGVVQNEIDKILKVLKAINLFLAEYDLSYNLEKHGEYVKKVLAELANNLNSPNVLTIISQMIKMINTQLRNKMLDLQLASDFYNIIFNIMNFNFKLPVISGEIREYLLEWIKSKDSKDFVKADELRKVLLEKDIF</sequence>
<evidence type="ECO:0000256" key="2">
    <source>
        <dbReference type="ARBA" id="ARBA00022598"/>
    </source>
</evidence>
<dbReference type="EC" id="6.1.1.16" evidence="10"/>
<dbReference type="HAMAP" id="MF_00041">
    <property type="entry name" value="Cys_tRNA_synth"/>
    <property type="match status" value="1"/>
</dbReference>
<feature type="binding site" evidence="10">
    <location>
        <position position="240"/>
    </location>
    <ligand>
        <name>Zn(2+)</name>
        <dbReference type="ChEBI" id="CHEBI:29105"/>
    </ligand>
</feature>
<dbReference type="InterPro" id="IPR024909">
    <property type="entry name" value="Cys-tRNA/MSH_ligase"/>
</dbReference>
<comment type="catalytic activity">
    <reaction evidence="9 10">
        <text>tRNA(Cys) + L-cysteine + ATP = L-cysteinyl-tRNA(Cys) + AMP + diphosphate</text>
        <dbReference type="Rhea" id="RHEA:17773"/>
        <dbReference type="Rhea" id="RHEA-COMP:9661"/>
        <dbReference type="Rhea" id="RHEA-COMP:9679"/>
        <dbReference type="ChEBI" id="CHEBI:30616"/>
        <dbReference type="ChEBI" id="CHEBI:33019"/>
        <dbReference type="ChEBI" id="CHEBI:35235"/>
        <dbReference type="ChEBI" id="CHEBI:78442"/>
        <dbReference type="ChEBI" id="CHEBI:78517"/>
        <dbReference type="ChEBI" id="CHEBI:456215"/>
        <dbReference type="EC" id="6.1.1.16"/>
    </reaction>
</comment>
<comment type="subcellular location">
    <subcellularLocation>
        <location evidence="10">Cytoplasm</location>
    </subcellularLocation>
</comment>
<evidence type="ECO:0000256" key="9">
    <source>
        <dbReference type="ARBA" id="ARBA00047398"/>
    </source>
</evidence>
<dbReference type="GO" id="GO:0005524">
    <property type="term" value="F:ATP binding"/>
    <property type="evidence" value="ECO:0007669"/>
    <property type="project" value="UniProtKB-UniRule"/>
</dbReference>
<keyword evidence="4 10" id="KW-0547">Nucleotide-binding</keyword>
<evidence type="ECO:0000313" key="12">
    <source>
        <dbReference type="EMBL" id="PQM30629.1"/>
    </source>
</evidence>
<dbReference type="Gene3D" id="1.20.120.1910">
    <property type="entry name" value="Cysteine-tRNA ligase, C-terminal anti-codon recognition domain"/>
    <property type="match status" value="1"/>
</dbReference>
<feature type="domain" description="tRNA synthetases class I catalytic" evidence="11">
    <location>
        <begin position="16"/>
        <end position="314"/>
    </location>
</feature>
<keyword evidence="7 10" id="KW-0648">Protein biosynthesis</keyword>
<evidence type="ECO:0000256" key="1">
    <source>
        <dbReference type="ARBA" id="ARBA00011245"/>
    </source>
</evidence>
<evidence type="ECO:0000256" key="10">
    <source>
        <dbReference type="HAMAP-Rule" id="MF_00041"/>
    </source>
</evidence>
<comment type="similarity">
    <text evidence="10">Belongs to the class-I aminoacyl-tRNA synthetase family.</text>
</comment>
<dbReference type="STRING" id="2138.SMSRO_v1c03900"/>
<protein>
    <recommendedName>
        <fullName evidence="10">Cysteine--tRNA ligase</fullName>
        <ecNumber evidence="10">6.1.1.16</ecNumber>
    </recommendedName>
    <alternativeName>
        <fullName evidence="10">Cysteinyl-tRNA synthetase</fullName>
        <shortName evidence="10">CysRS</shortName>
    </alternativeName>
</protein>